<dbReference type="SUPFAM" id="SSF69593">
    <property type="entry name" value="Glycerol-3-phosphate (1)-acyltransferase"/>
    <property type="match status" value="1"/>
</dbReference>
<dbReference type="HOGENOM" id="CLU_033329_1_0_7"/>
<evidence type="ECO:0000256" key="3">
    <source>
        <dbReference type="ARBA" id="ARBA00022679"/>
    </source>
</evidence>
<gene>
    <name evidence="7" type="ordered locus">WS1977</name>
</gene>
<accession>Q7M7Z9</accession>
<organism evidence="8">
    <name type="scientific">Wolinella succinogenes (strain ATCC 29543 / DSM 1740 / CCUG 13145 / JCM 31913 / LMG 7466 / NCTC 11488 / FDC 602W)</name>
    <name type="common">Vibrio succinogenes</name>
    <dbReference type="NCBI Taxonomy" id="273121"/>
    <lineage>
        <taxon>Bacteria</taxon>
        <taxon>Pseudomonadati</taxon>
        <taxon>Campylobacterota</taxon>
        <taxon>Epsilonproteobacteria</taxon>
        <taxon>Campylobacterales</taxon>
        <taxon>Helicobacteraceae</taxon>
        <taxon>Wolinella</taxon>
    </lineage>
</organism>
<evidence type="ECO:0000256" key="4">
    <source>
        <dbReference type="ARBA" id="ARBA00023098"/>
    </source>
</evidence>
<feature type="domain" description="Phospholipid/glycerol acyltransferase" evidence="6">
    <location>
        <begin position="83"/>
        <end position="200"/>
    </location>
</feature>
<dbReference type="SUPFAM" id="SSF55729">
    <property type="entry name" value="Acyl-CoA N-acyltransferases (Nat)"/>
    <property type="match status" value="1"/>
</dbReference>
<dbReference type="KEGG" id="wsu:WS1977"/>
<evidence type="ECO:0000256" key="1">
    <source>
        <dbReference type="ARBA" id="ARBA00005189"/>
    </source>
</evidence>
<dbReference type="PANTHER" id="PTHR37323:SF1">
    <property type="entry name" value="L-ORNITHINE N(ALPHA)-ACYLTRANSFERASE"/>
    <property type="match status" value="1"/>
</dbReference>
<evidence type="ECO:0000313" key="8">
    <source>
        <dbReference type="Proteomes" id="UP000000422"/>
    </source>
</evidence>
<dbReference type="Pfam" id="PF13444">
    <property type="entry name" value="Acetyltransf_5"/>
    <property type="match status" value="1"/>
</dbReference>
<dbReference type="InterPro" id="IPR052351">
    <property type="entry name" value="Ornithine_N-alpha-AT"/>
</dbReference>
<reference evidence="7 8" key="1">
    <citation type="journal article" date="2003" name="Proc. Natl. Acad. Sci. U.S.A.">
        <title>Complete genome sequence and analysis of Wolinella succinogenes.</title>
        <authorList>
            <person name="Baar C."/>
            <person name="Eppinger M."/>
            <person name="Raddatz G."/>
            <person name="Simon JM."/>
            <person name="Lanz C."/>
            <person name="Klimmek O."/>
            <person name="Nandakumar R."/>
            <person name="Gross R."/>
            <person name="Rosinus A."/>
            <person name="Keller H."/>
            <person name="Jagtap P."/>
            <person name="Linke B."/>
            <person name="Meyer F."/>
            <person name="Lederer H."/>
            <person name="Schuster S.C."/>
        </authorList>
    </citation>
    <scope>NUCLEOTIDE SEQUENCE [LARGE SCALE GENOMIC DNA]</scope>
    <source>
        <strain evidence="8">ATCC 29543 / DSM 1740 / CCUG 13145 / JCM 31913 / LMG 7466 / NCTC 11488 / FDC 602W</strain>
    </source>
</reference>
<keyword evidence="3" id="KW-0808">Transferase</keyword>
<evidence type="ECO:0000256" key="5">
    <source>
        <dbReference type="ARBA" id="ARBA00023315"/>
    </source>
</evidence>
<keyword evidence="4" id="KW-0443">Lipid metabolism</keyword>
<keyword evidence="2" id="KW-0444">Lipid biosynthesis</keyword>
<dbReference type="InterPro" id="IPR016181">
    <property type="entry name" value="Acyl_CoA_acyltransferase"/>
</dbReference>
<name>Q7M7Z9_WOLSU</name>
<dbReference type="GO" id="GO:0006629">
    <property type="term" value="P:lipid metabolic process"/>
    <property type="evidence" value="ECO:0007669"/>
    <property type="project" value="UniProtKB-KW"/>
</dbReference>
<protein>
    <submittedName>
        <fullName evidence="7">PUTATIVE HEMOLYSIN</fullName>
    </submittedName>
</protein>
<dbReference type="EMBL" id="BX571662">
    <property type="protein sequence ID" value="CAE10980.1"/>
    <property type="molecule type" value="Genomic_DNA"/>
</dbReference>
<dbReference type="GO" id="GO:0016746">
    <property type="term" value="F:acyltransferase activity"/>
    <property type="evidence" value="ECO:0007669"/>
    <property type="project" value="UniProtKB-KW"/>
</dbReference>
<dbReference type="PANTHER" id="PTHR37323">
    <property type="entry name" value="GCN5-RELATED N-ACETYLTRANSFERASE"/>
    <property type="match status" value="1"/>
</dbReference>
<dbReference type="STRING" id="273121.WS1977"/>
<evidence type="ECO:0000256" key="2">
    <source>
        <dbReference type="ARBA" id="ARBA00022516"/>
    </source>
</evidence>
<proteinExistence type="predicted"/>
<keyword evidence="8" id="KW-1185">Reference proteome</keyword>
<dbReference type="InterPro" id="IPR045746">
    <property type="entry name" value="ACT14924-like_Acyltransf_dom"/>
</dbReference>
<dbReference type="Pfam" id="PF19576">
    <property type="entry name" value="Acyltransf_2"/>
    <property type="match status" value="1"/>
</dbReference>
<evidence type="ECO:0000313" key="7">
    <source>
        <dbReference type="EMBL" id="CAE10980.1"/>
    </source>
</evidence>
<dbReference type="CDD" id="cd07986">
    <property type="entry name" value="LPLAT_ACT14924-like"/>
    <property type="match status" value="1"/>
</dbReference>
<dbReference type="Proteomes" id="UP000000422">
    <property type="component" value="Chromosome"/>
</dbReference>
<dbReference type="AlphaFoldDB" id="Q7M7Z9"/>
<dbReference type="eggNOG" id="COG0204">
    <property type="taxonomic scope" value="Bacteria"/>
</dbReference>
<dbReference type="RefSeq" id="WP_011139762.1">
    <property type="nucleotide sequence ID" value="NC_005090.1"/>
</dbReference>
<evidence type="ECO:0000259" key="6">
    <source>
        <dbReference type="SMART" id="SM00563"/>
    </source>
</evidence>
<dbReference type="SMART" id="SM00563">
    <property type="entry name" value="PlsC"/>
    <property type="match status" value="1"/>
</dbReference>
<keyword evidence="5" id="KW-0012">Acyltransferase</keyword>
<comment type="pathway">
    <text evidence="1">Lipid metabolism.</text>
</comment>
<dbReference type="eggNOG" id="COG3176">
    <property type="taxonomic scope" value="Bacteria"/>
</dbReference>
<dbReference type="InterPro" id="IPR002123">
    <property type="entry name" value="Plipid/glycerol_acylTrfase"/>
</dbReference>
<sequence length="580" mass="67113">MIDLESALKGAYPKFFASYPRFFTGAFVSLFKKLFYQDRLNEFIAKNSHLEGVSFANAVLEHFNFRYHVDNEGLQNIPESGKVVFISNHPLGALDSLSLISLIGSVRPDVKILANELLFKIEPLKNTLLPIDNVTNKSAKESVKLIMQSLKNEEAIIIFPAGEVSRIRPSGIKDVKWKEGFLRFAKKAQAPILPLYIHGRNSWLFYAISMIYKPLAALLLAYEMFNKRDKSIRIKVGEMIPYENLILPEIKAKNELNLLKKHLYAIGKGKKGVFNTQKCLIRAQDRLEVEKELHRSLRLGKTRDSKSIYLADCKSETPLLREIGRLRELSFRKVGEGTGKRLDIDSFDFHYRHLVLWDEKEREIVGAYRVGESDYLKTLPQRERFYTETLFDYQEGSGYLFDQSIELGRSFVQPKFWGTRALDYLWFGIGAYLREYPNTRYLFGPVSLSASYPRVAREMIIFFYKRYFGCPRGLVLSKNRYLLTRQEESEYEAMFSGGSYEEDFKILKENLSHFNLSIPTLYKQYSELCEEGGVKFFDFGVDPDFENCIDGFIVIEVSKIKESKKKRYIYGESAPEEAKA</sequence>